<evidence type="ECO:0000313" key="4">
    <source>
        <dbReference type="Proteomes" id="UP001156708"/>
    </source>
</evidence>
<dbReference type="SUPFAM" id="SSF53254">
    <property type="entry name" value="Phosphoglycerate mutase-like"/>
    <property type="match status" value="1"/>
</dbReference>
<evidence type="ECO:0008006" key="5">
    <source>
        <dbReference type="Google" id="ProtNLM"/>
    </source>
</evidence>
<proteinExistence type="predicted"/>
<feature type="active site" description="Proton donor/acceptor" evidence="1">
    <location>
        <position position="99"/>
    </location>
</feature>
<comment type="caution">
    <text evidence="3">The sequence shown here is derived from an EMBL/GenBank/DDBJ whole genome shotgun (WGS) entry which is preliminary data.</text>
</comment>
<dbReference type="RefSeq" id="WP_141353414.1">
    <property type="nucleotide sequence ID" value="NZ_BARA01000003.1"/>
</dbReference>
<name>A0AA37SIJ9_9PROT</name>
<dbReference type="CDD" id="cd07067">
    <property type="entry name" value="HP_PGM_like"/>
    <property type="match status" value="1"/>
</dbReference>
<evidence type="ECO:0000313" key="3">
    <source>
        <dbReference type="EMBL" id="GLQ86372.1"/>
    </source>
</evidence>
<evidence type="ECO:0000256" key="1">
    <source>
        <dbReference type="PIRSR" id="PIRSR613078-1"/>
    </source>
</evidence>
<feature type="binding site" evidence="2">
    <location>
        <begin position="13"/>
        <end position="20"/>
    </location>
    <ligand>
        <name>substrate</name>
    </ligand>
</feature>
<keyword evidence="4" id="KW-1185">Reference proteome</keyword>
<evidence type="ECO:0000256" key="2">
    <source>
        <dbReference type="PIRSR" id="PIRSR613078-2"/>
    </source>
</evidence>
<dbReference type="SMART" id="SM00855">
    <property type="entry name" value="PGAM"/>
    <property type="match status" value="1"/>
</dbReference>
<protein>
    <recommendedName>
        <fullName evidence="5">Phosphoglycerate mutase</fullName>
    </recommendedName>
</protein>
<dbReference type="EMBL" id="BSNZ01000062">
    <property type="protein sequence ID" value="GLQ86372.1"/>
    <property type="molecule type" value="Genomic_DNA"/>
</dbReference>
<accession>A0AA37SIJ9</accession>
<dbReference type="InterPro" id="IPR013078">
    <property type="entry name" value="His_Pase_superF_clade-1"/>
</dbReference>
<organism evidence="3 4">
    <name type="scientific">Gluconobacter sphaericus NBRC 12467</name>
    <dbReference type="NCBI Taxonomy" id="1307951"/>
    <lineage>
        <taxon>Bacteria</taxon>
        <taxon>Pseudomonadati</taxon>
        <taxon>Pseudomonadota</taxon>
        <taxon>Alphaproteobacteria</taxon>
        <taxon>Acetobacterales</taxon>
        <taxon>Acetobacteraceae</taxon>
        <taxon>Gluconobacter</taxon>
    </lineage>
</organism>
<dbReference type="Gene3D" id="3.40.50.1240">
    <property type="entry name" value="Phosphoglycerate mutase-like"/>
    <property type="match status" value="1"/>
</dbReference>
<dbReference type="AlphaFoldDB" id="A0AA37SIJ9"/>
<feature type="binding site" evidence="2">
    <location>
        <position position="69"/>
    </location>
    <ligand>
        <name>substrate</name>
    </ligand>
</feature>
<dbReference type="Proteomes" id="UP001156708">
    <property type="component" value="Unassembled WGS sequence"/>
</dbReference>
<dbReference type="GO" id="GO:0005737">
    <property type="term" value="C:cytoplasm"/>
    <property type="evidence" value="ECO:0007669"/>
    <property type="project" value="TreeGrafter"/>
</dbReference>
<dbReference type="InterPro" id="IPR050275">
    <property type="entry name" value="PGM_Phosphatase"/>
</dbReference>
<sequence length="219" mass="24395">MSQIASKPYWYLRHGETDWNCQGLAQGRTDIPLNETGRQQALQAGRALARLFDNEQKPFARIVSSPLTRAFVTAETVQKTIQDYTGITLPLHVDDNLQEVCFGIQEGTPMGDWYRPWIEDGLTPEDAESFASLTERARLAVNDALKKPDIPLIVAHGALFRGLRHAMKLPVDIRLPNAVPVALKFTQAGWQTEMLDTSVSATNCAPIHPTAPLEYKSKQ</sequence>
<gene>
    <name evidence="3" type="ORF">GCM10007872_32870</name>
</gene>
<dbReference type="PANTHER" id="PTHR48100:SF59">
    <property type="entry name" value="ADENOSYLCOBALAMIN_ALPHA-RIBAZOLE PHOSPHATASE"/>
    <property type="match status" value="1"/>
</dbReference>
<dbReference type="GO" id="GO:0016791">
    <property type="term" value="F:phosphatase activity"/>
    <property type="evidence" value="ECO:0007669"/>
    <property type="project" value="TreeGrafter"/>
</dbReference>
<dbReference type="PANTHER" id="PTHR48100">
    <property type="entry name" value="BROAD-SPECIFICITY PHOSPHATASE YOR283W-RELATED"/>
    <property type="match status" value="1"/>
</dbReference>
<dbReference type="InterPro" id="IPR029033">
    <property type="entry name" value="His_PPase_superfam"/>
</dbReference>
<reference evidence="4" key="1">
    <citation type="journal article" date="2019" name="Int. J. Syst. Evol. Microbiol.">
        <title>The Global Catalogue of Microorganisms (GCM) 10K type strain sequencing project: providing services to taxonomists for standard genome sequencing and annotation.</title>
        <authorList>
            <consortium name="The Broad Institute Genomics Platform"/>
            <consortium name="The Broad Institute Genome Sequencing Center for Infectious Disease"/>
            <person name="Wu L."/>
            <person name="Ma J."/>
        </authorList>
    </citation>
    <scope>NUCLEOTIDE SEQUENCE [LARGE SCALE GENOMIC DNA]</scope>
    <source>
        <strain evidence="4">NBRC 12467</strain>
    </source>
</reference>
<dbReference type="Pfam" id="PF00300">
    <property type="entry name" value="His_Phos_1"/>
    <property type="match status" value="1"/>
</dbReference>
<feature type="active site" description="Tele-phosphohistidine intermediate" evidence="1">
    <location>
        <position position="14"/>
    </location>
</feature>